<feature type="signal peptide" evidence="1">
    <location>
        <begin position="1"/>
        <end position="21"/>
    </location>
</feature>
<dbReference type="EMBL" id="RKQT01000001">
    <property type="protein sequence ID" value="RPE96275.1"/>
    <property type="molecule type" value="Genomic_DNA"/>
</dbReference>
<dbReference type="Pfam" id="PF07273">
    <property type="entry name" value="DUF1439"/>
    <property type="match status" value="1"/>
</dbReference>
<protein>
    <submittedName>
        <fullName evidence="3">Uncharacterized protein DUF1439</fullName>
    </submittedName>
</protein>
<dbReference type="InterPro" id="IPR010835">
    <property type="entry name" value="DUF1439"/>
</dbReference>
<feature type="chain" id="PRO_5042013877" evidence="1">
    <location>
        <begin position="22"/>
        <end position="189"/>
    </location>
</feature>
<dbReference type="Proteomes" id="UP000502287">
    <property type="component" value="Chromosome"/>
</dbReference>
<dbReference type="Proteomes" id="UP000276901">
    <property type="component" value="Unassembled WGS sequence"/>
</dbReference>
<reference evidence="3 4" key="2">
    <citation type="submission" date="2018-11" db="EMBL/GenBank/DDBJ databases">
        <title>Genomic Encyclopedia of Type Strains, Phase IV (KMG-IV): sequencing the most valuable type-strain genomes for metagenomic binning, comparative biology and taxonomic classification.</title>
        <authorList>
            <person name="Goeker M."/>
        </authorList>
    </citation>
    <scope>NUCLEOTIDE SEQUENCE [LARGE SCALE GENOMIC DNA]</scope>
    <source>
        <strain evidence="3 4">DSM 25797</strain>
    </source>
</reference>
<organism evidence="2 5">
    <name type="scientific">Frederiksenia canicola</name>
    <dbReference type="NCBI Taxonomy" id="123824"/>
    <lineage>
        <taxon>Bacteria</taxon>
        <taxon>Pseudomonadati</taxon>
        <taxon>Pseudomonadota</taxon>
        <taxon>Gammaproteobacteria</taxon>
        <taxon>Pasteurellales</taxon>
        <taxon>Pasteurellaceae</taxon>
        <taxon>Frederiksenia</taxon>
    </lineage>
</organism>
<keyword evidence="1" id="KW-0732">Signal</keyword>
<evidence type="ECO:0000313" key="5">
    <source>
        <dbReference type="Proteomes" id="UP000502287"/>
    </source>
</evidence>
<reference evidence="2 5" key="1">
    <citation type="submission" date="2016-03" db="EMBL/GenBank/DDBJ databases">
        <authorList>
            <person name="Hansen M.J."/>
            <person name="Bojesen A.M."/>
            <person name="Planet P."/>
        </authorList>
    </citation>
    <scope>NUCLEOTIDE SEQUENCE [LARGE SCALE GENOMIC DNA]</scope>
    <source>
        <strain evidence="2 5">HPA 21</strain>
    </source>
</reference>
<dbReference type="Gene3D" id="3.15.10.40">
    <property type="entry name" value="Uncharacterised protein PF07273, DUF1439"/>
    <property type="match status" value="1"/>
</dbReference>
<evidence type="ECO:0000313" key="3">
    <source>
        <dbReference type="EMBL" id="RPE96275.1"/>
    </source>
</evidence>
<proteinExistence type="predicted"/>
<evidence type="ECO:0000313" key="2">
    <source>
        <dbReference type="EMBL" id="QIM65292.1"/>
    </source>
</evidence>
<dbReference type="EMBL" id="CP015029">
    <property type="protein sequence ID" value="QIM65292.1"/>
    <property type="molecule type" value="Genomic_DNA"/>
</dbReference>
<dbReference type="RefSeq" id="WP_123956176.1">
    <property type="nucleotide sequence ID" value="NZ_CP015029.1"/>
</dbReference>
<evidence type="ECO:0000313" key="4">
    <source>
        <dbReference type="Proteomes" id="UP000276901"/>
    </source>
</evidence>
<dbReference type="KEGG" id="fcl:A4G17_07485"/>
<keyword evidence="4" id="KW-1185">Reference proteome</keyword>
<dbReference type="AlphaFoldDB" id="A0AAE6X6N4"/>
<sequence>MKFLRKSALVLLPLTISISHAAPISITEAEINHYLSRNLAKKIALNDRVGIPNLFQLDYKLRNVATKIGQTEEKRVEVMGNVDGLLKLKGKQYDIKLHLNLDTLPYYDAEKGALFLKDIRLIHWTLSPEKYHSEISPFVAPLVQGLASILDNTPVYTLDETKSKEALFKKFGQKITVEKGAIRLETSIF</sequence>
<name>A0AAE6X6N4_9PAST</name>
<gene>
    <name evidence="2" type="ORF">A4G17_07485</name>
    <name evidence="3" type="ORF">EDC49_0664</name>
</gene>
<evidence type="ECO:0000256" key="1">
    <source>
        <dbReference type="SAM" id="SignalP"/>
    </source>
</evidence>
<accession>A0AAE6X6N4</accession>